<dbReference type="EMBL" id="JBHRYJ010000001">
    <property type="protein sequence ID" value="MFC3674573.1"/>
    <property type="molecule type" value="Genomic_DNA"/>
</dbReference>
<dbReference type="InterPro" id="IPR024185">
    <property type="entry name" value="FTHF_cligase-like_sf"/>
</dbReference>
<dbReference type="PANTHER" id="PTHR23407:SF1">
    <property type="entry name" value="5-FORMYLTETRAHYDROFOLATE CYCLO-LIGASE"/>
    <property type="match status" value="1"/>
</dbReference>
<sequence>MTDLDARKAVLRGKLKERRAAAAAANGAAVAALAADRFLAAVPLRAGQAVAGYWPMADELDPRPLLDALRQCGVLVLLPCVVAKAQPLAFRRWDEDVAPPPGRYGIPAPPDHLPALRPDILLVPLVGFDAEGHRLGMGGGFYDATLEALRGDGLPLLAAGYAFAVQQVAELPHGAMDERLDLVVTERGAIDCHAEGGQTI</sequence>
<organism evidence="5 6">
    <name type="scientific">Ferrovibrio xuzhouensis</name>
    <dbReference type="NCBI Taxonomy" id="1576914"/>
    <lineage>
        <taxon>Bacteria</taxon>
        <taxon>Pseudomonadati</taxon>
        <taxon>Pseudomonadota</taxon>
        <taxon>Alphaproteobacteria</taxon>
        <taxon>Rhodospirillales</taxon>
        <taxon>Rhodospirillaceae</taxon>
        <taxon>Ferrovibrio</taxon>
    </lineage>
</organism>
<keyword evidence="3 4" id="KW-0067">ATP-binding</keyword>
<comment type="similarity">
    <text evidence="1 4">Belongs to the 5-formyltetrahydrofolate cyclo-ligase family.</text>
</comment>
<dbReference type="NCBIfam" id="TIGR02727">
    <property type="entry name" value="MTHFS_bact"/>
    <property type="match status" value="1"/>
</dbReference>
<keyword evidence="4" id="KW-0460">Magnesium</keyword>
<dbReference type="EC" id="6.3.3.2" evidence="4"/>
<dbReference type="SUPFAM" id="SSF100950">
    <property type="entry name" value="NagB/RpiA/CoA transferase-like"/>
    <property type="match status" value="1"/>
</dbReference>
<dbReference type="InterPro" id="IPR037171">
    <property type="entry name" value="NagB/RpiA_transferase-like"/>
</dbReference>
<protein>
    <recommendedName>
        <fullName evidence="4">5-formyltetrahydrofolate cyclo-ligase</fullName>
        <ecNumber evidence="4">6.3.3.2</ecNumber>
    </recommendedName>
</protein>
<comment type="catalytic activity">
    <reaction evidence="4">
        <text>(6S)-5-formyl-5,6,7,8-tetrahydrofolate + ATP = (6R)-5,10-methenyltetrahydrofolate + ADP + phosphate</text>
        <dbReference type="Rhea" id="RHEA:10488"/>
        <dbReference type="ChEBI" id="CHEBI:30616"/>
        <dbReference type="ChEBI" id="CHEBI:43474"/>
        <dbReference type="ChEBI" id="CHEBI:57455"/>
        <dbReference type="ChEBI" id="CHEBI:57457"/>
        <dbReference type="ChEBI" id="CHEBI:456216"/>
        <dbReference type="EC" id="6.3.3.2"/>
    </reaction>
</comment>
<dbReference type="PIRSF" id="PIRSF006806">
    <property type="entry name" value="FTHF_cligase"/>
    <property type="match status" value="1"/>
</dbReference>
<dbReference type="PANTHER" id="PTHR23407">
    <property type="entry name" value="ATPASE INHIBITOR/5-FORMYLTETRAHYDROFOLATE CYCLO-LIGASE"/>
    <property type="match status" value="1"/>
</dbReference>
<dbReference type="GO" id="GO:0030272">
    <property type="term" value="F:5-formyltetrahydrofolate cyclo-ligase activity"/>
    <property type="evidence" value="ECO:0007669"/>
    <property type="project" value="UniProtKB-EC"/>
</dbReference>
<name>A0ABV7VBX7_9PROT</name>
<proteinExistence type="inferred from homology"/>
<dbReference type="RefSeq" id="WP_379721792.1">
    <property type="nucleotide sequence ID" value="NZ_JBHRYJ010000001.1"/>
</dbReference>
<keyword evidence="2 4" id="KW-0547">Nucleotide-binding</keyword>
<comment type="caution">
    <text evidence="5">The sequence shown here is derived from an EMBL/GenBank/DDBJ whole genome shotgun (WGS) entry which is preliminary data.</text>
</comment>
<evidence type="ECO:0000313" key="6">
    <source>
        <dbReference type="Proteomes" id="UP001595711"/>
    </source>
</evidence>
<reference evidence="6" key="1">
    <citation type="journal article" date="2019" name="Int. J. Syst. Evol. Microbiol.">
        <title>The Global Catalogue of Microorganisms (GCM) 10K type strain sequencing project: providing services to taxonomists for standard genome sequencing and annotation.</title>
        <authorList>
            <consortium name="The Broad Institute Genomics Platform"/>
            <consortium name="The Broad Institute Genome Sequencing Center for Infectious Disease"/>
            <person name="Wu L."/>
            <person name="Ma J."/>
        </authorList>
    </citation>
    <scope>NUCLEOTIDE SEQUENCE [LARGE SCALE GENOMIC DNA]</scope>
    <source>
        <strain evidence="6">KCTC 42182</strain>
    </source>
</reference>
<keyword evidence="5" id="KW-0436">Ligase</keyword>
<dbReference type="InterPro" id="IPR002698">
    <property type="entry name" value="FTHF_cligase"/>
</dbReference>
<gene>
    <name evidence="5" type="ORF">ACFOOQ_03400</name>
</gene>
<accession>A0ABV7VBX7</accession>
<evidence type="ECO:0000256" key="1">
    <source>
        <dbReference type="ARBA" id="ARBA00010638"/>
    </source>
</evidence>
<evidence type="ECO:0000256" key="4">
    <source>
        <dbReference type="RuleBase" id="RU361279"/>
    </source>
</evidence>
<keyword evidence="6" id="KW-1185">Reference proteome</keyword>
<dbReference type="Pfam" id="PF01812">
    <property type="entry name" value="5-FTHF_cyc-lig"/>
    <property type="match status" value="1"/>
</dbReference>
<dbReference type="Proteomes" id="UP001595711">
    <property type="component" value="Unassembled WGS sequence"/>
</dbReference>
<evidence type="ECO:0000256" key="3">
    <source>
        <dbReference type="ARBA" id="ARBA00022840"/>
    </source>
</evidence>
<keyword evidence="4" id="KW-0479">Metal-binding</keyword>
<evidence type="ECO:0000313" key="5">
    <source>
        <dbReference type="EMBL" id="MFC3674573.1"/>
    </source>
</evidence>
<comment type="cofactor">
    <cofactor evidence="4">
        <name>Mg(2+)</name>
        <dbReference type="ChEBI" id="CHEBI:18420"/>
    </cofactor>
</comment>
<evidence type="ECO:0000256" key="2">
    <source>
        <dbReference type="ARBA" id="ARBA00022741"/>
    </source>
</evidence>
<dbReference type="Gene3D" id="3.40.50.10420">
    <property type="entry name" value="NagB/RpiA/CoA transferase-like"/>
    <property type="match status" value="1"/>
</dbReference>